<evidence type="ECO:0000259" key="14">
    <source>
        <dbReference type="Pfam" id="PF07715"/>
    </source>
</evidence>
<gene>
    <name evidence="15" type="ORF">VE25_12575</name>
</gene>
<dbReference type="InterPro" id="IPR012910">
    <property type="entry name" value="Plug_dom"/>
</dbReference>
<proteinExistence type="inferred from homology"/>
<keyword evidence="8 15" id="KW-0675">Receptor</keyword>
<dbReference type="RefSeq" id="WP_046108984.1">
    <property type="nucleotide sequence ID" value="NZ_JZEX01000116.1"/>
</dbReference>
<keyword evidence="16" id="KW-1185">Reference proteome</keyword>
<evidence type="ECO:0000256" key="7">
    <source>
        <dbReference type="ARBA" id="ARBA00023136"/>
    </source>
</evidence>
<dbReference type="Pfam" id="PF00593">
    <property type="entry name" value="TonB_dep_Rec_b-barrel"/>
    <property type="match status" value="1"/>
</dbReference>
<dbReference type="PATRIC" id="fig|443610.3.peg.756"/>
<keyword evidence="3 10" id="KW-0813">Transport</keyword>
<evidence type="ECO:0000256" key="8">
    <source>
        <dbReference type="ARBA" id="ARBA00023170"/>
    </source>
</evidence>
<protein>
    <submittedName>
        <fullName evidence="15">TonB-dependent receptor</fullName>
    </submittedName>
</protein>
<dbReference type="Pfam" id="PF07715">
    <property type="entry name" value="Plug"/>
    <property type="match status" value="1"/>
</dbReference>
<evidence type="ECO:0000256" key="1">
    <source>
        <dbReference type="ARBA" id="ARBA00004571"/>
    </source>
</evidence>
<evidence type="ECO:0000259" key="13">
    <source>
        <dbReference type="Pfam" id="PF00593"/>
    </source>
</evidence>
<dbReference type="CDD" id="cd01347">
    <property type="entry name" value="ligand_gated_channel"/>
    <property type="match status" value="1"/>
</dbReference>
<dbReference type="InterPro" id="IPR039426">
    <property type="entry name" value="TonB-dep_rcpt-like"/>
</dbReference>
<dbReference type="PANTHER" id="PTHR32552:SF82">
    <property type="entry name" value="FCUA PROTEIN"/>
    <property type="match status" value="1"/>
</dbReference>
<dbReference type="AlphaFoldDB" id="A0A0F5FS99"/>
<evidence type="ECO:0000256" key="2">
    <source>
        <dbReference type="ARBA" id="ARBA00009810"/>
    </source>
</evidence>
<keyword evidence="4 10" id="KW-1134">Transmembrane beta strand</keyword>
<evidence type="ECO:0000256" key="9">
    <source>
        <dbReference type="ARBA" id="ARBA00023237"/>
    </source>
</evidence>
<keyword evidence="5 10" id="KW-0812">Transmembrane</keyword>
<dbReference type="GO" id="GO:0038023">
    <property type="term" value="F:signaling receptor activity"/>
    <property type="evidence" value="ECO:0007669"/>
    <property type="project" value="InterPro"/>
</dbReference>
<feature type="chain" id="PRO_5002486876" evidence="12">
    <location>
        <begin position="29"/>
        <end position="747"/>
    </location>
</feature>
<sequence>MPLFYRVGGRAALAGVSLLALMSGPVLGQETAQNGSILVPSGVTLLERLQVQAGSVEQAPSTGTIGQPMPAYAGGQVAFGTRLGVLGNRSILEAPFSVTGYTEALIRNQQAKSIGEVVLNDPSVRNDAPAFSERDAFFIRGFSVTNLDTAFDGLFYIANPRRSFLEGIERVEILKGPTALLNGGVGRVGGTVNLVPKRATDEPLTRLTTTYSSDAQIWSHLDFGRRFGTDNEWGIRVNGSYRNGDTPFDHNQAEVGVASLGVDYRGERVRASFDLNHSTQNINAPTSLFNSAAAGVPIPSAPNGRTNLANPFEYHDSTYNMAAGRIEFDVLPNTTIFAAGGASRYREDFLTASHQIIDANGDAVATLAIQPQQIQGFSGEVGLRTEFDTGPIGHQFNVSASRALNENYRGGFAPASIRLPAPYPTNIYSPVYLPDGSVDTSAFPRSSDLPLFADLLATSVAVSDTLSFADDRFQLTLGGRYQHIRSEGFNTRPDRGPIGVSNYLYEDGRFSPAIAAMVRLTDNLSVYGNYVEALTEGPTAPAAATNSGEMLPPVVSRQREIGVKYDTGTIGLTAALFEIEQPNGFTAPGGAFGLNGLQVNRGVELSVFGEPIEGLRLLGGVTFMDAQLAKTSGGVFDGNDVTGVPDVAFNLYGEYDLPWIAEGLTLTGRLIYSGSTYYDQANTQKVDDWKRVDVGMRYEFEGPYGNPVELRANIENVFDENYWASSARGFLAAGAPRTFKVSASFEF</sequence>
<evidence type="ECO:0000256" key="11">
    <source>
        <dbReference type="RuleBase" id="RU003357"/>
    </source>
</evidence>
<dbReference type="GO" id="GO:0009279">
    <property type="term" value="C:cell outer membrane"/>
    <property type="evidence" value="ECO:0007669"/>
    <property type="project" value="UniProtKB-SubCell"/>
</dbReference>
<keyword evidence="12" id="KW-0732">Signal</keyword>
<dbReference type="NCBIfam" id="TIGR01783">
    <property type="entry name" value="TonB-siderophor"/>
    <property type="match status" value="1"/>
</dbReference>
<evidence type="ECO:0000256" key="6">
    <source>
        <dbReference type="ARBA" id="ARBA00023077"/>
    </source>
</evidence>
<evidence type="ECO:0000256" key="12">
    <source>
        <dbReference type="SAM" id="SignalP"/>
    </source>
</evidence>
<feature type="domain" description="TonB-dependent receptor-like beta-barrel" evidence="13">
    <location>
        <begin position="286"/>
        <end position="717"/>
    </location>
</feature>
<evidence type="ECO:0000256" key="5">
    <source>
        <dbReference type="ARBA" id="ARBA00022692"/>
    </source>
</evidence>
<evidence type="ECO:0000313" key="16">
    <source>
        <dbReference type="Proteomes" id="UP000033632"/>
    </source>
</evidence>
<organism evidence="15 16">
    <name type="scientific">Devosia geojensis</name>
    <dbReference type="NCBI Taxonomy" id="443610"/>
    <lineage>
        <taxon>Bacteria</taxon>
        <taxon>Pseudomonadati</taxon>
        <taxon>Pseudomonadota</taxon>
        <taxon>Alphaproteobacteria</taxon>
        <taxon>Hyphomicrobiales</taxon>
        <taxon>Devosiaceae</taxon>
        <taxon>Devosia</taxon>
    </lineage>
</organism>
<feature type="domain" description="TonB-dependent receptor plug" evidence="14">
    <location>
        <begin position="92"/>
        <end position="184"/>
    </location>
</feature>
<dbReference type="PANTHER" id="PTHR32552">
    <property type="entry name" value="FERRICHROME IRON RECEPTOR-RELATED"/>
    <property type="match status" value="1"/>
</dbReference>
<dbReference type="PROSITE" id="PS52016">
    <property type="entry name" value="TONB_DEPENDENT_REC_3"/>
    <property type="match status" value="1"/>
</dbReference>
<dbReference type="InterPro" id="IPR010105">
    <property type="entry name" value="TonB_sidphr_rcpt"/>
</dbReference>
<comment type="subcellular location">
    <subcellularLocation>
        <location evidence="1 10">Cell outer membrane</location>
        <topology evidence="1 10">Multi-pass membrane protein</topology>
    </subcellularLocation>
</comment>
<keyword evidence="7 10" id="KW-0472">Membrane</keyword>
<feature type="signal peptide" evidence="12">
    <location>
        <begin position="1"/>
        <end position="28"/>
    </location>
</feature>
<dbReference type="GO" id="GO:0015344">
    <property type="term" value="F:siderophore uptake transmembrane transporter activity"/>
    <property type="evidence" value="ECO:0007669"/>
    <property type="project" value="TreeGrafter"/>
</dbReference>
<evidence type="ECO:0000256" key="3">
    <source>
        <dbReference type="ARBA" id="ARBA00022448"/>
    </source>
</evidence>
<keyword evidence="9 10" id="KW-0998">Cell outer membrane</keyword>
<keyword evidence="6 11" id="KW-0798">TonB box</keyword>
<evidence type="ECO:0000313" key="15">
    <source>
        <dbReference type="EMBL" id="KKB11465.1"/>
    </source>
</evidence>
<dbReference type="Proteomes" id="UP000033632">
    <property type="component" value="Unassembled WGS sequence"/>
</dbReference>
<dbReference type="InterPro" id="IPR037066">
    <property type="entry name" value="Plug_dom_sf"/>
</dbReference>
<evidence type="ECO:0000256" key="4">
    <source>
        <dbReference type="ARBA" id="ARBA00022452"/>
    </source>
</evidence>
<dbReference type="SUPFAM" id="SSF56935">
    <property type="entry name" value="Porins"/>
    <property type="match status" value="1"/>
</dbReference>
<dbReference type="EMBL" id="JZEX01000116">
    <property type="protein sequence ID" value="KKB11465.1"/>
    <property type="molecule type" value="Genomic_DNA"/>
</dbReference>
<dbReference type="OrthoDB" id="9760333at2"/>
<reference evidence="15 16" key="1">
    <citation type="submission" date="2015-03" db="EMBL/GenBank/DDBJ databases">
        <authorList>
            <person name="Hassan Y.I."/>
            <person name="Lepp D."/>
            <person name="Li X.-Z."/>
            <person name="Zhou T."/>
        </authorList>
    </citation>
    <scope>NUCLEOTIDE SEQUENCE [LARGE SCALE GENOMIC DNA]</scope>
    <source>
        <strain evidence="15 16">BD-c194</strain>
    </source>
</reference>
<name>A0A0F5FS99_9HYPH</name>
<evidence type="ECO:0000256" key="10">
    <source>
        <dbReference type="PROSITE-ProRule" id="PRU01360"/>
    </source>
</evidence>
<dbReference type="STRING" id="443610.VE25_12575"/>
<dbReference type="InterPro" id="IPR036942">
    <property type="entry name" value="Beta-barrel_TonB_sf"/>
</dbReference>
<dbReference type="Gene3D" id="2.40.170.20">
    <property type="entry name" value="TonB-dependent receptor, beta-barrel domain"/>
    <property type="match status" value="1"/>
</dbReference>
<dbReference type="GO" id="GO:0015891">
    <property type="term" value="P:siderophore transport"/>
    <property type="evidence" value="ECO:0007669"/>
    <property type="project" value="InterPro"/>
</dbReference>
<dbReference type="Gene3D" id="2.170.130.10">
    <property type="entry name" value="TonB-dependent receptor, plug domain"/>
    <property type="match status" value="1"/>
</dbReference>
<accession>A0A0F5FS99</accession>
<comment type="caution">
    <text evidence="15">The sequence shown here is derived from an EMBL/GenBank/DDBJ whole genome shotgun (WGS) entry which is preliminary data.</text>
</comment>
<dbReference type="InterPro" id="IPR000531">
    <property type="entry name" value="Beta-barrel_TonB"/>
</dbReference>
<comment type="similarity">
    <text evidence="2 10 11">Belongs to the TonB-dependent receptor family.</text>
</comment>